<feature type="compositionally biased region" description="Low complexity" evidence="1">
    <location>
        <begin position="1"/>
        <end position="40"/>
    </location>
</feature>
<name>A0A4U7KZX7_9BASI</name>
<dbReference type="EMBL" id="SRRM01000003">
    <property type="protein sequence ID" value="TKY89937.1"/>
    <property type="molecule type" value="Genomic_DNA"/>
</dbReference>
<feature type="compositionally biased region" description="Low complexity" evidence="1">
    <location>
        <begin position="93"/>
        <end position="108"/>
    </location>
</feature>
<comment type="caution">
    <text evidence="2">The sequence shown here is derived from an EMBL/GenBank/DDBJ whole genome shotgun (WGS) entry which is preliminary data.</text>
</comment>
<feature type="compositionally biased region" description="Low complexity" evidence="1">
    <location>
        <begin position="285"/>
        <end position="295"/>
    </location>
</feature>
<dbReference type="GeneID" id="40724130"/>
<dbReference type="Gene3D" id="6.10.140.1020">
    <property type="match status" value="1"/>
</dbReference>
<protein>
    <submittedName>
        <fullName evidence="2">Uncharacterized protein</fullName>
    </submittedName>
</protein>
<sequence length="341" mass="36525">MPYSSSPSRSGSSSSPWPQDASHPAADTPSSTSDTPPTGTADKRPDPPAHRKRPVPPRLGLSKPFRSPLKQNDSQSMDTNDASSSSIGPSAAVEGTTAEGSSSSSTVSLRKKRQMLEARLLLLQQANQCLRDDALMTLPQDIARWREAGQLAAQDLWRMTGADSGDWSGSGAIPYRGDYGLESPASASQTHRKRRAPESPEPSQPPLLLRRHRVHSPGAEEQAAALLSIEDPIRHQTSEDSQGAISEGSLPELSELLRRSQTVVAASSMSSERKILVESQRAVTSTSSQFASSSSGKGIEPKWNIGTMLDMLGADKATLAWNVEEEDFQDTTTSAGRSRAP</sequence>
<feature type="compositionally biased region" description="Polar residues" evidence="1">
    <location>
        <begin position="69"/>
        <end position="88"/>
    </location>
</feature>
<evidence type="ECO:0000313" key="2">
    <source>
        <dbReference type="EMBL" id="TKY89937.1"/>
    </source>
</evidence>
<evidence type="ECO:0000313" key="3">
    <source>
        <dbReference type="Proteomes" id="UP000306050"/>
    </source>
</evidence>
<dbReference type="KEGG" id="sgra:EX895_001235"/>
<gene>
    <name evidence="2" type="ORF">EX895_001235</name>
</gene>
<proteinExistence type="predicted"/>
<dbReference type="OrthoDB" id="2548576at2759"/>
<dbReference type="AlphaFoldDB" id="A0A4U7KZX7"/>
<accession>A0A4U7KZX7</accession>
<feature type="region of interest" description="Disordered" evidence="1">
    <location>
        <begin position="1"/>
        <end position="110"/>
    </location>
</feature>
<keyword evidence="3" id="KW-1185">Reference proteome</keyword>
<organism evidence="2 3">
    <name type="scientific">Sporisorium graminicola</name>
    <dbReference type="NCBI Taxonomy" id="280036"/>
    <lineage>
        <taxon>Eukaryota</taxon>
        <taxon>Fungi</taxon>
        <taxon>Dikarya</taxon>
        <taxon>Basidiomycota</taxon>
        <taxon>Ustilaginomycotina</taxon>
        <taxon>Ustilaginomycetes</taxon>
        <taxon>Ustilaginales</taxon>
        <taxon>Ustilaginaceae</taxon>
        <taxon>Sporisorium</taxon>
    </lineage>
</organism>
<dbReference type="RefSeq" id="XP_029741922.1">
    <property type="nucleotide sequence ID" value="XM_029881834.1"/>
</dbReference>
<evidence type="ECO:0000256" key="1">
    <source>
        <dbReference type="SAM" id="MobiDB-lite"/>
    </source>
</evidence>
<reference evidence="2 3" key="1">
    <citation type="submission" date="2019-05" db="EMBL/GenBank/DDBJ databases">
        <title>Sporisorium graminicola CBS 10092 draft sequencing and annotation.</title>
        <authorList>
            <person name="Solano-Gonzalez S."/>
            <person name="Caddick M.X."/>
            <person name="Darby A."/>
        </authorList>
    </citation>
    <scope>NUCLEOTIDE SEQUENCE [LARGE SCALE GENOMIC DNA]</scope>
    <source>
        <strain evidence="2 3">CBS 10092</strain>
    </source>
</reference>
<dbReference type="Proteomes" id="UP000306050">
    <property type="component" value="Chromosome SGRAM_10"/>
</dbReference>
<feature type="region of interest" description="Disordered" evidence="1">
    <location>
        <begin position="178"/>
        <end position="208"/>
    </location>
</feature>
<feature type="region of interest" description="Disordered" evidence="1">
    <location>
        <begin position="280"/>
        <end position="302"/>
    </location>
</feature>